<dbReference type="EMBL" id="JABCRI010000024">
    <property type="protein sequence ID" value="KAF8377603.1"/>
    <property type="molecule type" value="Genomic_DNA"/>
</dbReference>
<organism evidence="2 3">
    <name type="scientific">Tetracentron sinense</name>
    <name type="common">Spur-leaf</name>
    <dbReference type="NCBI Taxonomy" id="13715"/>
    <lineage>
        <taxon>Eukaryota</taxon>
        <taxon>Viridiplantae</taxon>
        <taxon>Streptophyta</taxon>
        <taxon>Embryophyta</taxon>
        <taxon>Tracheophyta</taxon>
        <taxon>Spermatophyta</taxon>
        <taxon>Magnoliopsida</taxon>
        <taxon>Trochodendrales</taxon>
        <taxon>Trochodendraceae</taxon>
        <taxon>Tetracentron</taxon>
    </lineage>
</organism>
<evidence type="ECO:0000256" key="1">
    <source>
        <dbReference type="SAM" id="MobiDB-lite"/>
    </source>
</evidence>
<dbReference type="AlphaFoldDB" id="A0A834Y8L2"/>
<dbReference type="Proteomes" id="UP000655225">
    <property type="component" value="Unassembled WGS sequence"/>
</dbReference>
<accession>A0A834Y8L2</accession>
<keyword evidence="3" id="KW-1185">Reference proteome</keyword>
<feature type="compositionally biased region" description="Pro residues" evidence="1">
    <location>
        <begin position="27"/>
        <end position="38"/>
    </location>
</feature>
<name>A0A834Y8L2_TETSI</name>
<sequence>MAWRCGSRSISRSLLSTARASSIRSSPPLPRLRPPPLAAPRRLSFTNPRYLNRLLDEHSSTICGGSDGWEVFPMGSFSLGIG</sequence>
<comment type="caution">
    <text evidence="2">The sequence shown here is derived from an EMBL/GenBank/DDBJ whole genome shotgun (WGS) entry which is preliminary data.</text>
</comment>
<protein>
    <submittedName>
        <fullName evidence="2">Uncharacterized protein</fullName>
    </submittedName>
</protein>
<feature type="region of interest" description="Disordered" evidence="1">
    <location>
        <begin position="18"/>
        <end position="39"/>
    </location>
</feature>
<evidence type="ECO:0000313" key="3">
    <source>
        <dbReference type="Proteomes" id="UP000655225"/>
    </source>
</evidence>
<dbReference type="OMA" id="HSSTICG"/>
<proteinExistence type="predicted"/>
<evidence type="ECO:0000313" key="2">
    <source>
        <dbReference type="EMBL" id="KAF8377603.1"/>
    </source>
</evidence>
<gene>
    <name evidence="2" type="ORF">HHK36_030985</name>
</gene>
<reference evidence="2 3" key="1">
    <citation type="submission" date="2020-04" db="EMBL/GenBank/DDBJ databases">
        <title>Plant Genome Project.</title>
        <authorList>
            <person name="Zhang R.-G."/>
        </authorList>
    </citation>
    <scope>NUCLEOTIDE SEQUENCE [LARGE SCALE GENOMIC DNA]</scope>
    <source>
        <strain evidence="2">YNK0</strain>
        <tissue evidence="2">Leaf</tissue>
    </source>
</reference>